<evidence type="ECO:0000256" key="5">
    <source>
        <dbReference type="ARBA" id="ARBA00045746"/>
    </source>
</evidence>
<sequence>MPPKDKKKNINARKLAKKDEDHAKTSWGKAKKKWSKAKEVPNYRFITSAVVSKRLKIPSSLTRVALQELLSEGLIKVVSKHRAQIIYTKRAEMSHPVTE</sequence>
<dbReference type="PANTHER" id="PTHR12850">
    <property type="entry name" value="40S RIBOSOMAL PROTEIN S25"/>
    <property type="match status" value="1"/>
</dbReference>
<reference evidence="8" key="3">
    <citation type="submission" date="2025-09" db="UniProtKB">
        <authorList>
            <consortium name="Ensembl"/>
        </authorList>
    </citation>
    <scope>IDENTIFICATION</scope>
</reference>
<feature type="compositionally biased region" description="Basic residues" evidence="7">
    <location>
        <begin position="1"/>
        <end position="16"/>
    </location>
</feature>
<keyword evidence="3 6" id="KW-0687">Ribonucleoprotein</keyword>
<dbReference type="GO" id="GO:0005840">
    <property type="term" value="C:ribosome"/>
    <property type="evidence" value="ECO:0007669"/>
    <property type="project" value="UniProtKB-KW"/>
</dbReference>
<evidence type="ECO:0000256" key="6">
    <source>
        <dbReference type="RuleBase" id="RU366057"/>
    </source>
</evidence>
<evidence type="ECO:0000313" key="8">
    <source>
        <dbReference type="Ensembl" id="ENSEASP00005023734.2"/>
    </source>
</evidence>
<evidence type="ECO:0000256" key="3">
    <source>
        <dbReference type="ARBA" id="ARBA00023274"/>
    </source>
</evidence>
<dbReference type="Ensembl" id="ENSEAST00005025749.2">
    <property type="protein sequence ID" value="ENSEASP00005023734.2"/>
    <property type="gene ID" value="ENSEASG00005016132.2"/>
</dbReference>
<evidence type="ECO:0000256" key="1">
    <source>
        <dbReference type="ARBA" id="ARBA00009106"/>
    </source>
</evidence>
<reference evidence="8 9" key="1">
    <citation type="journal article" date="2020" name="Nat. Commun.">
        <title>Donkey genomes provide new insights into domestication and selection for coat color.</title>
        <authorList>
            <person name="Wang"/>
            <person name="C."/>
            <person name="Li"/>
            <person name="H."/>
            <person name="Guo"/>
            <person name="Y."/>
            <person name="Huang"/>
            <person name="J."/>
            <person name="Sun"/>
            <person name="Y."/>
            <person name="Min"/>
            <person name="J."/>
            <person name="Wang"/>
            <person name="J."/>
            <person name="Fang"/>
            <person name="X."/>
            <person name="Zhao"/>
            <person name="Z."/>
            <person name="Wang"/>
            <person name="S."/>
            <person name="Zhang"/>
            <person name="Y."/>
            <person name="Liu"/>
            <person name="Q."/>
            <person name="Jiang"/>
            <person name="Q."/>
            <person name="Wang"/>
            <person name="X."/>
            <person name="Guo"/>
            <person name="Y."/>
            <person name="Yang"/>
            <person name="C."/>
            <person name="Wang"/>
            <person name="Y."/>
            <person name="Tian"/>
            <person name="F."/>
            <person name="Zhuang"/>
            <person name="G."/>
            <person name="Fan"/>
            <person name="Y."/>
            <person name="Gao"/>
            <person name="Q."/>
            <person name="Li"/>
            <person name="Y."/>
            <person name="Ju"/>
            <person name="Z."/>
            <person name="Li"/>
            <person name="J."/>
            <person name="Li"/>
            <person name="R."/>
            <person name="Hou"/>
            <person name="M."/>
            <person name="Yang"/>
            <person name="G."/>
            <person name="Liu"/>
            <person name="G."/>
            <person name="Liu"/>
            <person name="W."/>
            <person name="Guo"/>
            <person name="J."/>
            <person name="Pan"/>
            <person name="S."/>
            <person name="Fan"/>
            <person name="G."/>
            <person name="Zhang"/>
            <person name="W."/>
            <person name="Zhang"/>
            <person name="R."/>
            <person name="Yu"/>
            <person name="J."/>
            <person name="Zhang"/>
            <person name="X."/>
            <person name="Yin"/>
            <person name="Q."/>
            <person name="Ji"/>
            <person name="C."/>
            <person name="Jin"/>
            <person name="Y."/>
            <person name="Yue"/>
            <person name="G."/>
            <person name="Liu"/>
            <person name="M."/>
            <person name="Xu"/>
            <person name="J."/>
            <person name="Liu"/>
            <person name="S."/>
            <person name="Jordana"/>
            <person name="J."/>
            <person name="Noce"/>
            <person name="A."/>
            <person name="Amills"/>
            <person name="M."/>
            <person name="Wu"/>
            <person name="D.D."/>
            <person name="Li"/>
            <person name="S."/>
            <person name="Zhou"/>
            <person name="X. and Zhong"/>
            <person name="J."/>
        </authorList>
    </citation>
    <scope>NUCLEOTIDE SEQUENCE [LARGE SCALE GENOMIC DNA]</scope>
</reference>
<evidence type="ECO:0000256" key="7">
    <source>
        <dbReference type="SAM" id="MobiDB-lite"/>
    </source>
</evidence>
<comment type="similarity">
    <text evidence="1 6">Belongs to the eukaryotic ribosomal protein eS25 family.</text>
</comment>
<comment type="function">
    <text evidence="5">Component of the small ribosomal subunit. The ribosome is a large ribonucleoprotein complex responsible for the synthesis of proteins in the cell.</text>
</comment>
<proteinExistence type="inferred from homology"/>
<evidence type="ECO:0000313" key="9">
    <source>
        <dbReference type="Proteomes" id="UP000694387"/>
    </source>
</evidence>
<feature type="region of interest" description="Disordered" evidence="7">
    <location>
        <begin position="1"/>
        <end position="32"/>
    </location>
</feature>
<dbReference type="AlphaFoldDB" id="A0A8C4MAG7"/>
<dbReference type="Gene3D" id="1.10.10.10">
    <property type="entry name" value="Winged helix-like DNA-binding domain superfamily/Winged helix DNA-binding domain"/>
    <property type="match status" value="1"/>
</dbReference>
<name>A0A8C4MAG7_EQUAS</name>
<protein>
    <recommendedName>
        <fullName evidence="6">40S ribosomal protein S25</fullName>
    </recommendedName>
</protein>
<evidence type="ECO:0000256" key="4">
    <source>
        <dbReference type="ARBA" id="ARBA00035021"/>
    </source>
</evidence>
<dbReference type="GeneTree" id="ENSGT00390000004856"/>
<dbReference type="Proteomes" id="UP000694387">
    <property type="component" value="Chromosome 7"/>
</dbReference>
<comment type="subunit">
    <text evidence="4">Component of the small ribosomal subunit.</text>
</comment>
<dbReference type="InterPro" id="IPR004977">
    <property type="entry name" value="Ribosomal_eS25"/>
</dbReference>
<accession>A0A8C4MAG7</accession>
<dbReference type="InterPro" id="IPR036388">
    <property type="entry name" value="WH-like_DNA-bd_sf"/>
</dbReference>
<dbReference type="Pfam" id="PF03297">
    <property type="entry name" value="Ribosomal_S25"/>
    <property type="match status" value="1"/>
</dbReference>
<keyword evidence="2 6" id="KW-0689">Ribosomal protein</keyword>
<reference evidence="8" key="2">
    <citation type="submission" date="2025-08" db="UniProtKB">
        <authorList>
            <consortium name="Ensembl"/>
        </authorList>
    </citation>
    <scope>IDENTIFICATION</scope>
</reference>
<evidence type="ECO:0000256" key="2">
    <source>
        <dbReference type="ARBA" id="ARBA00022980"/>
    </source>
</evidence>
<keyword evidence="9" id="KW-1185">Reference proteome</keyword>
<dbReference type="GO" id="GO:1990904">
    <property type="term" value="C:ribonucleoprotein complex"/>
    <property type="evidence" value="ECO:0007669"/>
    <property type="project" value="UniProtKB-KW"/>
</dbReference>
<organism evidence="8 9">
    <name type="scientific">Equus asinus</name>
    <name type="common">Donkey</name>
    <name type="synonym">Equus africanus asinus</name>
    <dbReference type="NCBI Taxonomy" id="9793"/>
    <lineage>
        <taxon>Eukaryota</taxon>
        <taxon>Metazoa</taxon>
        <taxon>Chordata</taxon>
        <taxon>Craniata</taxon>
        <taxon>Vertebrata</taxon>
        <taxon>Euteleostomi</taxon>
        <taxon>Mammalia</taxon>
        <taxon>Eutheria</taxon>
        <taxon>Laurasiatheria</taxon>
        <taxon>Perissodactyla</taxon>
        <taxon>Equidae</taxon>
        <taxon>Equus</taxon>
    </lineage>
</organism>